<feature type="compositionally biased region" description="Polar residues" evidence="1">
    <location>
        <begin position="188"/>
        <end position="201"/>
    </location>
</feature>
<accession>A0AAD2CSK2</accession>
<feature type="compositionally biased region" description="Basic and acidic residues" evidence="1">
    <location>
        <begin position="136"/>
        <end position="147"/>
    </location>
</feature>
<comment type="caution">
    <text evidence="2">The sequence shown here is derived from an EMBL/GenBank/DDBJ whole genome shotgun (WGS) entry which is preliminary data.</text>
</comment>
<proteinExistence type="predicted"/>
<evidence type="ECO:0000313" key="3">
    <source>
        <dbReference type="Proteomes" id="UP001295423"/>
    </source>
</evidence>
<evidence type="ECO:0000256" key="1">
    <source>
        <dbReference type="SAM" id="MobiDB-lite"/>
    </source>
</evidence>
<keyword evidence="3" id="KW-1185">Reference proteome</keyword>
<feature type="region of interest" description="Disordered" evidence="1">
    <location>
        <begin position="1"/>
        <end position="30"/>
    </location>
</feature>
<feature type="compositionally biased region" description="Acidic residues" evidence="1">
    <location>
        <begin position="65"/>
        <end position="77"/>
    </location>
</feature>
<reference evidence="2" key="1">
    <citation type="submission" date="2023-08" db="EMBL/GenBank/DDBJ databases">
        <authorList>
            <person name="Audoor S."/>
            <person name="Bilcke G."/>
        </authorList>
    </citation>
    <scope>NUCLEOTIDE SEQUENCE</scope>
</reference>
<feature type="compositionally biased region" description="Basic and acidic residues" evidence="1">
    <location>
        <begin position="86"/>
        <end position="102"/>
    </location>
</feature>
<feature type="region of interest" description="Disordered" evidence="1">
    <location>
        <begin position="42"/>
        <end position="201"/>
    </location>
</feature>
<protein>
    <submittedName>
        <fullName evidence="2">Uncharacterized protein</fullName>
    </submittedName>
</protein>
<dbReference type="Proteomes" id="UP001295423">
    <property type="component" value="Unassembled WGS sequence"/>
</dbReference>
<organism evidence="2 3">
    <name type="scientific">Cylindrotheca closterium</name>
    <dbReference type="NCBI Taxonomy" id="2856"/>
    <lineage>
        <taxon>Eukaryota</taxon>
        <taxon>Sar</taxon>
        <taxon>Stramenopiles</taxon>
        <taxon>Ochrophyta</taxon>
        <taxon>Bacillariophyta</taxon>
        <taxon>Bacillariophyceae</taxon>
        <taxon>Bacillariophycidae</taxon>
        <taxon>Bacillariales</taxon>
        <taxon>Bacillariaceae</taxon>
        <taxon>Cylindrotheca</taxon>
    </lineage>
</organism>
<dbReference type="AlphaFoldDB" id="A0AAD2CSK2"/>
<name>A0AAD2CSK2_9STRA</name>
<feature type="compositionally biased region" description="Basic and acidic residues" evidence="1">
    <location>
        <begin position="1"/>
        <end position="10"/>
    </location>
</feature>
<feature type="compositionally biased region" description="Polar residues" evidence="1">
    <location>
        <begin position="17"/>
        <end position="28"/>
    </location>
</feature>
<dbReference type="EMBL" id="CAKOGP040001335">
    <property type="protein sequence ID" value="CAJ1945088.1"/>
    <property type="molecule type" value="Genomic_DNA"/>
</dbReference>
<sequence>MDESKKRKDPGFPMPPSSRTGDNQQTKDLMSRLQAFLPEMKAANQALSSEPVGLVDVELKKGNSDDDDDSDSDDDDSSNASGDQIKQLDRKNPLISESKGEGENDDEGGTVSAPMIQIQFALTDPNNPLVDLFANDDEKNGEESENCRDDEDDQQEGPSKTRAVRSMLKSTSSTKKEEPPKIRLLRSDNPTPKKSLITELS</sequence>
<evidence type="ECO:0000313" key="2">
    <source>
        <dbReference type="EMBL" id="CAJ1945088.1"/>
    </source>
</evidence>
<gene>
    <name evidence="2" type="ORF">CYCCA115_LOCUS9232</name>
</gene>